<proteinExistence type="predicted"/>
<dbReference type="GO" id="GO:0016747">
    <property type="term" value="F:acyltransferase activity, transferring groups other than amino-acyl groups"/>
    <property type="evidence" value="ECO:0007669"/>
    <property type="project" value="InterPro"/>
</dbReference>
<dbReference type="AlphaFoldDB" id="A0A4V1XZ67"/>
<accession>A0A4V1XZ67</accession>
<dbReference type="InterPro" id="IPR016181">
    <property type="entry name" value="Acyl_CoA_acyltransferase"/>
</dbReference>
<dbReference type="Gene3D" id="3.40.630.30">
    <property type="match status" value="1"/>
</dbReference>
<protein>
    <submittedName>
        <fullName evidence="2">GNAT family N-acetyltransferase</fullName>
    </submittedName>
</protein>
<dbReference type="EMBL" id="SDKM01000015">
    <property type="protein sequence ID" value="RYP85689.1"/>
    <property type="molecule type" value="Genomic_DNA"/>
</dbReference>
<dbReference type="PROSITE" id="PS51186">
    <property type="entry name" value="GNAT"/>
    <property type="match status" value="1"/>
</dbReference>
<dbReference type="SUPFAM" id="SSF55729">
    <property type="entry name" value="Acyl-CoA N-acyltransferases (Nat)"/>
    <property type="match status" value="1"/>
</dbReference>
<sequence>MTAFRAASPADAVALRDLERDAGLAALGHIFPPDRYPYPETAVLARWALVLDDPDVRVEVVEGEAGLDCVVAWDVGSVRHLAVRPDAWGSGLARQAMNRALAGIAAGGLGRAVLWCLADNGRARGFYEHLGWRTTGREQEAGWPPYPTEVEYAAPTGAAV</sequence>
<dbReference type="InterPro" id="IPR000182">
    <property type="entry name" value="GNAT_dom"/>
</dbReference>
<organism evidence="2 3">
    <name type="scientific">Nocardioides guangzhouensis</name>
    <dbReference type="NCBI Taxonomy" id="2497878"/>
    <lineage>
        <taxon>Bacteria</taxon>
        <taxon>Bacillati</taxon>
        <taxon>Actinomycetota</taxon>
        <taxon>Actinomycetes</taxon>
        <taxon>Propionibacteriales</taxon>
        <taxon>Nocardioidaceae</taxon>
        <taxon>Nocardioides</taxon>
    </lineage>
</organism>
<dbReference type="CDD" id="cd04301">
    <property type="entry name" value="NAT_SF"/>
    <property type="match status" value="1"/>
</dbReference>
<dbReference type="OrthoDB" id="9799092at2"/>
<dbReference type="Pfam" id="PF00583">
    <property type="entry name" value="Acetyltransf_1"/>
    <property type="match status" value="1"/>
</dbReference>
<evidence type="ECO:0000313" key="2">
    <source>
        <dbReference type="EMBL" id="RYP85689.1"/>
    </source>
</evidence>
<evidence type="ECO:0000313" key="3">
    <source>
        <dbReference type="Proteomes" id="UP000295198"/>
    </source>
</evidence>
<evidence type="ECO:0000259" key="1">
    <source>
        <dbReference type="PROSITE" id="PS51186"/>
    </source>
</evidence>
<gene>
    <name evidence="2" type="ORF">EKO23_11840</name>
</gene>
<feature type="domain" description="N-acetyltransferase" evidence="1">
    <location>
        <begin position="2"/>
        <end position="157"/>
    </location>
</feature>
<keyword evidence="2" id="KW-0808">Transferase</keyword>
<reference evidence="2 3" key="1">
    <citation type="submission" date="2019-01" db="EMBL/GenBank/DDBJ databases">
        <title>Nocardioides guangzhouensis sp. nov., an actinobacterium isolated from soil.</title>
        <authorList>
            <person name="Fu Y."/>
            <person name="Cai Y."/>
            <person name="Lin Z."/>
            <person name="Chen P."/>
        </authorList>
    </citation>
    <scope>NUCLEOTIDE SEQUENCE [LARGE SCALE GENOMIC DNA]</scope>
    <source>
        <strain evidence="2 3">130</strain>
    </source>
</reference>
<name>A0A4V1XZ67_9ACTN</name>
<dbReference type="RefSeq" id="WP_134717482.1">
    <property type="nucleotide sequence ID" value="NZ_SDKM01000015.1"/>
</dbReference>
<comment type="caution">
    <text evidence="2">The sequence shown here is derived from an EMBL/GenBank/DDBJ whole genome shotgun (WGS) entry which is preliminary data.</text>
</comment>
<dbReference type="Proteomes" id="UP000295198">
    <property type="component" value="Unassembled WGS sequence"/>
</dbReference>
<keyword evidence="3" id="KW-1185">Reference proteome</keyword>